<evidence type="ECO:0000256" key="7">
    <source>
        <dbReference type="RuleBase" id="RU363068"/>
    </source>
</evidence>
<dbReference type="Pfam" id="PF00756">
    <property type="entry name" value="Esterase"/>
    <property type="match status" value="1"/>
</dbReference>
<dbReference type="InterPro" id="IPR029058">
    <property type="entry name" value="AB_hydrolase_fold"/>
</dbReference>
<accession>A0A437QT40</accession>
<comment type="caution">
    <text evidence="8">The sequence shown here is derived from an EMBL/GenBank/DDBJ whole genome shotgun (WGS) entry which is preliminary data.</text>
</comment>
<evidence type="ECO:0000256" key="2">
    <source>
        <dbReference type="ARBA" id="ARBA00022487"/>
    </source>
</evidence>
<dbReference type="InterPro" id="IPR014186">
    <property type="entry name" value="S-formylglutathione_hydrol"/>
</dbReference>
<organism evidence="8 9">
    <name type="scientific">Rheinheimera riviphila</name>
    <dbReference type="NCBI Taxonomy" id="1834037"/>
    <lineage>
        <taxon>Bacteria</taxon>
        <taxon>Pseudomonadati</taxon>
        <taxon>Pseudomonadota</taxon>
        <taxon>Gammaproteobacteria</taxon>
        <taxon>Chromatiales</taxon>
        <taxon>Chromatiaceae</taxon>
        <taxon>Rheinheimera</taxon>
    </lineage>
</organism>
<evidence type="ECO:0000256" key="3">
    <source>
        <dbReference type="ARBA" id="ARBA00022801"/>
    </source>
</evidence>
<keyword evidence="3 7" id="KW-0378">Hydrolase</keyword>
<evidence type="ECO:0000313" key="8">
    <source>
        <dbReference type="EMBL" id="RVU37677.1"/>
    </source>
</evidence>
<dbReference type="PANTHER" id="PTHR10061:SF1">
    <property type="entry name" value="S-FORMYLGLUTATHIONE HYDROLASE YEIG"/>
    <property type="match status" value="1"/>
</dbReference>
<dbReference type="EC" id="3.1.2.12" evidence="5 7"/>
<evidence type="ECO:0000256" key="6">
    <source>
        <dbReference type="PIRSR" id="PIRSR614186-1"/>
    </source>
</evidence>
<proteinExistence type="inferred from homology"/>
<evidence type="ECO:0000256" key="1">
    <source>
        <dbReference type="ARBA" id="ARBA00005622"/>
    </source>
</evidence>
<dbReference type="RefSeq" id="WP_127698831.1">
    <property type="nucleotide sequence ID" value="NZ_SACS01000008.1"/>
</dbReference>
<protein>
    <recommendedName>
        <fullName evidence="5 7">S-formylglutathione hydrolase</fullName>
        <ecNumber evidence="5 7">3.1.2.12</ecNumber>
    </recommendedName>
</protein>
<sequence>MALQQLTAQRLFEGWQKRFSHRSKTLQCDMQFSVYLPPQAEFHQVPALYWLSGLTCTDENFSAKSGAQRIAAELGIALIIPDTSPRGEGVPDAADGAYDLGLGAGFYVNATQAPWQQHYQMYDYITQELPKLCQANLPLTAQKSISGHSMGGHGALVIALREPELFCAVSAFAPIANPVQCDWGKKAFSAYLGEDQCNWDVYDASLLMTKLGSQLPMLVSQGEADQFMATQLFPEQLRQAAEASGTPLQLEIHPGYDHSYYFIASFIEQHLRFHAGYLLNNPLVE</sequence>
<dbReference type="NCBIfam" id="TIGR02821">
    <property type="entry name" value="fghA_ester_D"/>
    <property type="match status" value="1"/>
</dbReference>
<evidence type="ECO:0000313" key="9">
    <source>
        <dbReference type="Proteomes" id="UP000283077"/>
    </source>
</evidence>
<dbReference type="Gene3D" id="3.40.50.1820">
    <property type="entry name" value="alpha/beta hydrolase"/>
    <property type="match status" value="1"/>
</dbReference>
<dbReference type="InterPro" id="IPR000801">
    <property type="entry name" value="Esterase-like"/>
</dbReference>
<keyword evidence="2 7" id="KW-0719">Serine esterase</keyword>
<dbReference type="GO" id="GO:0052689">
    <property type="term" value="F:carboxylic ester hydrolase activity"/>
    <property type="evidence" value="ECO:0007669"/>
    <property type="project" value="UniProtKB-KW"/>
</dbReference>
<dbReference type="AlphaFoldDB" id="A0A437QT40"/>
<gene>
    <name evidence="8" type="primary">fghA</name>
    <name evidence="8" type="ORF">EOE67_09380</name>
</gene>
<name>A0A437QT40_9GAMM</name>
<dbReference type="FunFam" id="3.40.50.1820:FF:000002">
    <property type="entry name" value="S-formylglutathione hydrolase"/>
    <property type="match status" value="1"/>
</dbReference>
<dbReference type="GO" id="GO:0046294">
    <property type="term" value="P:formaldehyde catabolic process"/>
    <property type="evidence" value="ECO:0007669"/>
    <property type="project" value="InterPro"/>
</dbReference>
<evidence type="ECO:0000256" key="4">
    <source>
        <dbReference type="ARBA" id="ARBA00047590"/>
    </source>
</evidence>
<comment type="function">
    <text evidence="7">Serine hydrolase involved in the detoxification of formaldehyde.</text>
</comment>
<comment type="catalytic activity">
    <reaction evidence="4 7">
        <text>S-formylglutathione + H2O = formate + glutathione + H(+)</text>
        <dbReference type="Rhea" id="RHEA:14961"/>
        <dbReference type="ChEBI" id="CHEBI:15377"/>
        <dbReference type="ChEBI" id="CHEBI:15378"/>
        <dbReference type="ChEBI" id="CHEBI:15740"/>
        <dbReference type="ChEBI" id="CHEBI:57688"/>
        <dbReference type="ChEBI" id="CHEBI:57925"/>
        <dbReference type="EC" id="3.1.2.12"/>
    </reaction>
</comment>
<dbReference type="PANTHER" id="PTHR10061">
    <property type="entry name" value="S-FORMYLGLUTATHIONE HYDROLASE"/>
    <property type="match status" value="1"/>
</dbReference>
<feature type="active site" description="Charge relay system" evidence="6">
    <location>
        <position position="225"/>
    </location>
</feature>
<dbReference type="GO" id="GO:0018738">
    <property type="term" value="F:S-formylglutathione hydrolase activity"/>
    <property type="evidence" value="ECO:0007669"/>
    <property type="project" value="UniProtKB-UniRule"/>
</dbReference>
<comment type="similarity">
    <text evidence="1 7">Belongs to the esterase D family.</text>
</comment>
<evidence type="ECO:0000256" key="5">
    <source>
        <dbReference type="NCBIfam" id="TIGR02821"/>
    </source>
</evidence>
<reference evidence="8 9" key="1">
    <citation type="submission" date="2019-01" db="EMBL/GenBank/DDBJ databases">
        <authorList>
            <person name="Chen W.-M."/>
        </authorList>
    </citation>
    <scope>NUCLEOTIDE SEQUENCE [LARGE SCALE GENOMIC DNA]</scope>
    <source>
        <strain evidence="8 9">KYPC3</strain>
    </source>
</reference>
<dbReference type="EMBL" id="SACS01000008">
    <property type="protein sequence ID" value="RVU37677.1"/>
    <property type="molecule type" value="Genomic_DNA"/>
</dbReference>
<feature type="active site" description="Charge relay system" evidence="6">
    <location>
        <position position="258"/>
    </location>
</feature>
<dbReference type="SUPFAM" id="SSF53474">
    <property type="entry name" value="alpha/beta-Hydrolases"/>
    <property type="match status" value="1"/>
</dbReference>
<dbReference type="Proteomes" id="UP000283077">
    <property type="component" value="Unassembled WGS sequence"/>
</dbReference>
<dbReference type="OrthoDB" id="9782200at2"/>
<dbReference type="GO" id="GO:0005829">
    <property type="term" value="C:cytosol"/>
    <property type="evidence" value="ECO:0007669"/>
    <property type="project" value="TreeGrafter"/>
</dbReference>
<keyword evidence="9" id="KW-1185">Reference proteome</keyword>
<feature type="active site" description="Charge relay system" evidence="6">
    <location>
        <position position="149"/>
    </location>
</feature>